<dbReference type="InterPro" id="IPR011991">
    <property type="entry name" value="ArsR-like_HTH"/>
</dbReference>
<dbReference type="RefSeq" id="WP_220198554.1">
    <property type="nucleotide sequence ID" value="NZ_BNJF01000005.1"/>
</dbReference>
<evidence type="ECO:0000313" key="4">
    <source>
        <dbReference type="Proteomes" id="UP000612362"/>
    </source>
</evidence>
<dbReference type="AlphaFoldDB" id="A0A8J3IDP8"/>
<feature type="domain" description="HTH marR-type" evidence="2">
    <location>
        <begin position="3"/>
        <end position="130"/>
    </location>
</feature>
<comment type="caution">
    <text evidence="3">The sequence shown here is derived from an EMBL/GenBank/DDBJ whole genome shotgun (WGS) entry which is preliminary data.</text>
</comment>
<dbReference type="PANTHER" id="PTHR33164">
    <property type="entry name" value="TRANSCRIPTIONAL REGULATOR, MARR FAMILY"/>
    <property type="match status" value="1"/>
</dbReference>
<dbReference type="InterPro" id="IPR000835">
    <property type="entry name" value="HTH_MarR-typ"/>
</dbReference>
<evidence type="ECO:0000259" key="2">
    <source>
        <dbReference type="PROSITE" id="PS50995"/>
    </source>
</evidence>
<sequence>MPAEHLVEELLTLTRLLRPLRTAEMTPQQYWLMRQLHKHGAQNIGDLAHTLGISASSATSACKRLEKAGLLTRQRRADDERVVQVTLTPEGNALIDAGLTRRREKLMALLDALDVDEQAQLEHLIGRLLDAAETQGLQEREVHDSNYSGSTTGETLR</sequence>
<dbReference type="InterPro" id="IPR036390">
    <property type="entry name" value="WH_DNA-bd_sf"/>
</dbReference>
<feature type="compositionally biased region" description="Polar residues" evidence="1">
    <location>
        <begin position="145"/>
        <end position="157"/>
    </location>
</feature>
<accession>A0A8J3IDP8</accession>
<protein>
    <recommendedName>
        <fullName evidence="2">HTH marR-type domain-containing protein</fullName>
    </recommendedName>
</protein>
<organism evidence="3 4">
    <name type="scientific">Ktedonospora formicarum</name>
    <dbReference type="NCBI Taxonomy" id="2778364"/>
    <lineage>
        <taxon>Bacteria</taxon>
        <taxon>Bacillati</taxon>
        <taxon>Chloroflexota</taxon>
        <taxon>Ktedonobacteria</taxon>
        <taxon>Ktedonobacterales</taxon>
        <taxon>Ktedonobacteraceae</taxon>
        <taxon>Ktedonospora</taxon>
    </lineage>
</organism>
<dbReference type="GO" id="GO:0006950">
    <property type="term" value="P:response to stress"/>
    <property type="evidence" value="ECO:0007669"/>
    <property type="project" value="TreeGrafter"/>
</dbReference>
<dbReference type="InterPro" id="IPR039422">
    <property type="entry name" value="MarR/SlyA-like"/>
</dbReference>
<dbReference type="Pfam" id="PF01047">
    <property type="entry name" value="MarR"/>
    <property type="match status" value="1"/>
</dbReference>
<dbReference type="CDD" id="cd00090">
    <property type="entry name" value="HTH_ARSR"/>
    <property type="match status" value="1"/>
</dbReference>
<name>A0A8J3IDP8_9CHLR</name>
<dbReference type="PRINTS" id="PR00598">
    <property type="entry name" value="HTHMARR"/>
</dbReference>
<evidence type="ECO:0000256" key="1">
    <source>
        <dbReference type="SAM" id="MobiDB-lite"/>
    </source>
</evidence>
<dbReference type="Proteomes" id="UP000612362">
    <property type="component" value="Unassembled WGS sequence"/>
</dbReference>
<keyword evidence="4" id="KW-1185">Reference proteome</keyword>
<gene>
    <name evidence="3" type="ORF">KSX_75970</name>
</gene>
<proteinExistence type="predicted"/>
<dbReference type="EMBL" id="BNJF01000005">
    <property type="protein sequence ID" value="GHO49434.1"/>
    <property type="molecule type" value="Genomic_DNA"/>
</dbReference>
<feature type="region of interest" description="Disordered" evidence="1">
    <location>
        <begin position="136"/>
        <end position="157"/>
    </location>
</feature>
<dbReference type="SUPFAM" id="SSF46785">
    <property type="entry name" value="Winged helix' DNA-binding domain"/>
    <property type="match status" value="1"/>
</dbReference>
<dbReference type="SMART" id="SM00347">
    <property type="entry name" value="HTH_MARR"/>
    <property type="match status" value="1"/>
</dbReference>
<dbReference type="GO" id="GO:0003700">
    <property type="term" value="F:DNA-binding transcription factor activity"/>
    <property type="evidence" value="ECO:0007669"/>
    <property type="project" value="InterPro"/>
</dbReference>
<dbReference type="PROSITE" id="PS50995">
    <property type="entry name" value="HTH_MARR_2"/>
    <property type="match status" value="1"/>
</dbReference>
<dbReference type="PANTHER" id="PTHR33164:SF57">
    <property type="entry name" value="MARR-FAMILY TRANSCRIPTIONAL REGULATOR"/>
    <property type="match status" value="1"/>
</dbReference>
<dbReference type="Gene3D" id="1.10.10.10">
    <property type="entry name" value="Winged helix-like DNA-binding domain superfamily/Winged helix DNA-binding domain"/>
    <property type="match status" value="1"/>
</dbReference>
<reference evidence="3" key="1">
    <citation type="submission" date="2020-10" db="EMBL/GenBank/DDBJ databases">
        <title>Taxonomic study of unclassified bacteria belonging to the class Ktedonobacteria.</title>
        <authorList>
            <person name="Yabe S."/>
            <person name="Wang C.M."/>
            <person name="Zheng Y."/>
            <person name="Sakai Y."/>
            <person name="Cavaletti L."/>
            <person name="Monciardini P."/>
            <person name="Donadio S."/>
        </authorList>
    </citation>
    <scope>NUCLEOTIDE SEQUENCE</scope>
    <source>
        <strain evidence="3">SOSP1-1</strain>
    </source>
</reference>
<evidence type="ECO:0000313" key="3">
    <source>
        <dbReference type="EMBL" id="GHO49434.1"/>
    </source>
</evidence>
<dbReference type="InterPro" id="IPR036388">
    <property type="entry name" value="WH-like_DNA-bd_sf"/>
</dbReference>